<reference evidence="2 3" key="1">
    <citation type="journal article" date="2022" name="bioRxiv">
        <title>Genomics of Preaxostyla Flagellates Illuminates Evolutionary Transitions and the Path Towards Mitochondrial Loss.</title>
        <authorList>
            <person name="Novak L.V.F."/>
            <person name="Treitli S.C."/>
            <person name="Pyrih J."/>
            <person name="Halakuc P."/>
            <person name="Pipaliya S.V."/>
            <person name="Vacek V."/>
            <person name="Brzon O."/>
            <person name="Soukal P."/>
            <person name="Eme L."/>
            <person name="Dacks J.B."/>
            <person name="Karnkowska A."/>
            <person name="Elias M."/>
            <person name="Hampl V."/>
        </authorList>
    </citation>
    <scope>NUCLEOTIDE SEQUENCE [LARGE SCALE GENOMIC DNA]</scope>
    <source>
        <strain evidence="2">NAU3</strain>
        <tissue evidence="2">Gut</tissue>
    </source>
</reference>
<dbReference type="EMBL" id="JARBJD010000001">
    <property type="protein sequence ID" value="KAK2964889.1"/>
    <property type="molecule type" value="Genomic_DNA"/>
</dbReference>
<gene>
    <name evidence="2" type="ORF">BLNAU_190</name>
</gene>
<evidence type="ECO:0000313" key="2">
    <source>
        <dbReference type="EMBL" id="KAK2964889.1"/>
    </source>
</evidence>
<sequence length="512" mass="59592">MYFDRFFKKKRIVRDFQQTQQGRSCIHITPQSSLQSSRYDEDRIQIEIEYFLRLIASTYSSIISEMIFNESAVGGLQPTKSTVQTLPKNRVSNYERMRFMNRLFEYTNTFLVTFFGPNCSTDIQAELTNIFFGPTFNPATKRDDDFHSFEEETNQLPNTRPDYPLIPPIHFDRSFNRWTRREKNKHEDVVQTARQIVSRGPLAPNGVTEQRREKKMLRDLRNEELREEARMAAWEQHVNAETERAFGTSNLSSTFHLGTERPSIPPLDTSSFGNSDAGTSREALNDLLFGYSFSAKLERQWAENEQRRAKQDEELRGGKRYTMRGRMGRSIADVVSESNENQRERKRREVSGAKTDKLWMASKAKSPIFSLVKPTHLENRIYGKADRIGDVECVLWKYPDLSEVDLVHLSQTTLADEVNRLDEMYSERNRRHQNRTKLARILDADEVVQSDTIRRFGGMPSMEERDNARLSDFAFQFGTAFQMRHTTFGDSELSESVPDVTLPPLFTNRTQE</sequence>
<accession>A0ABQ9YMA2</accession>
<proteinExistence type="predicted"/>
<name>A0ABQ9YMA2_9EUKA</name>
<feature type="region of interest" description="Disordered" evidence="1">
    <location>
        <begin position="493"/>
        <end position="512"/>
    </location>
</feature>
<protein>
    <submittedName>
        <fullName evidence="2">Uncharacterized protein</fullName>
    </submittedName>
</protein>
<evidence type="ECO:0000313" key="3">
    <source>
        <dbReference type="Proteomes" id="UP001281761"/>
    </source>
</evidence>
<keyword evidence="3" id="KW-1185">Reference proteome</keyword>
<dbReference type="Proteomes" id="UP001281761">
    <property type="component" value="Unassembled WGS sequence"/>
</dbReference>
<comment type="caution">
    <text evidence="2">The sequence shown here is derived from an EMBL/GenBank/DDBJ whole genome shotgun (WGS) entry which is preliminary data.</text>
</comment>
<organism evidence="2 3">
    <name type="scientific">Blattamonas nauphoetae</name>
    <dbReference type="NCBI Taxonomy" id="2049346"/>
    <lineage>
        <taxon>Eukaryota</taxon>
        <taxon>Metamonada</taxon>
        <taxon>Preaxostyla</taxon>
        <taxon>Oxymonadida</taxon>
        <taxon>Blattamonas</taxon>
    </lineage>
</organism>
<evidence type="ECO:0000256" key="1">
    <source>
        <dbReference type="SAM" id="MobiDB-lite"/>
    </source>
</evidence>